<name>A0A0G0N375_9BACT</name>
<reference evidence="1 2" key="1">
    <citation type="journal article" date="2015" name="Nature">
        <title>rRNA introns, odd ribosomes, and small enigmatic genomes across a large radiation of phyla.</title>
        <authorList>
            <person name="Brown C.T."/>
            <person name="Hug L.A."/>
            <person name="Thomas B.C."/>
            <person name="Sharon I."/>
            <person name="Castelle C.J."/>
            <person name="Singh A."/>
            <person name="Wilkins M.J."/>
            <person name="Williams K.H."/>
            <person name="Banfield J.F."/>
        </authorList>
    </citation>
    <scope>NUCLEOTIDE SEQUENCE [LARGE SCALE GENOMIC DNA]</scope>
</reference>
<dbReference type="STRING" id="1618550.UT39_C0026G0008"/>
<sequence>MTKVDREPFIPVDETGDTIPEGVITESDIYVVARRSWQRHPLLVENGVGSNGWKQIYQKLPLYTVTWHNK</sequence>
<organism evidence="1 2">
    <name type="scientific">Candidatus Woesebacteria bacterium GW2011_GWA1_39_21</name>
    <dbReference type="NCBI Taxonomy" id="1618550"/>
    <lineage>
        <taxon>Bacteria</taxon>
        <taxon>Candidatus Woeseibacteriota</taxon>
    </lineage>
</organism>
<evidence type="ECO:0000313" key="1">
    <source>
        <dbReference type="EMBL" id="KKR09883.1"/>
    </source>
</evidence>
<protein>
    <submittedName>
        <fullName evidence="1">Uncharacterized protein</fullName>
    </submittedName>
</protein>
<accession>A0A0G0N375</accession>
<dbReference type="AlphaFoldDB" id="A0A0G0N375"/>
<proteinExistence type="predicted"/>
<evidence type="ECO:0000313" key="2">
    <source>
        <dbReference type="Proteomes" id="UP000034246"/>
    </source>
</evidence>
<dbReference type="EMBL" id="LBWP01000026">
    <property type="protein sequence ID" value="KKR09883.1"/>
    <property type="molecule type" value="Genomic_DNA"/>
</dbReference>
<dbReference type="Proteomes" id="UP000034246">
    <property type="component" value="Unassembled WGS sequence"/>
</dbReference>
<gene>
    <name evidence="1" type="ORF">UT39_C0026G0008</name>
</gene>
<comment type="caution">
    <text evidence="1">The sequence shown here is derived from an EMBL/GenBank/DDBJ whole genome shotgun (WGS) entry which is preliminary data.</text>
</comment>